<dbReference type="PROSITE" id="PS00012">
    <property type="entry name" value="PHOSPHOPANTETHEINE"/>
    <property type="match status" value="1"/>
</dbReference>
<dbReference type="SUPFAM" id="SSF47336">
    <property type="entry name" value="ACP-like"/>
    <property type="match status" value="1"/>
</dbReference>
<dbReference type="GO" id="GO:0031177">
    <property type="term" value="F:phosphopantetheine binding"/>
    <property type="evidence" value="ECO:0007669"/>
    <property type="project" value="InterPro"/>
</dbReference>
<proteinExistence type="predicted"/>
<dbReference type="SMART" id="SM00823">
    <property type="entry name" value="PKS_PP"/>
    <property type="match status" value="1"/>
</dbReference>
<dbReference type="GO" id="GO:0016788">
    <property type="term" value="F:hydrolase activity, acting on ester bonds"/>
    <property type="evidence" value="ECO:0007669"/>
    <property type="project" value="UniProtKB-ARBA"/>
</dbReference>
<dbReference type="GO" id="GO:0047527">
    <property type="term" value="F:2,3-dihydroxybenzoate-serine ligase activity"/>
    <property type="evidence" value="ECO:0007669"/>
    <property type="project" value="TreeGrafter"/>
</dbReference>
<dbReference type="Gene3D" id="3.40.50.1000">
    <property type="entry name" value="HAD superfamily/HAD-like"/>
    <property type="match status" value="1"/>
</dbReference>
<dbReference type="GO" id="GO:0009366">
    <property type="term" value="C:enterobactin synthetase complex"/>
    <property type="evidence" value="ECO:0007669"/>
    <property type="project" value="TreeGrafter"/>
</dbReference>
<dbReference type="PANTHER" id="PTHR45527:SF1">
    <property type="entry name" value="FATTY ACID SYNTHASE"/>
    <property type="match status" value="1"/>
</dbReference>
<accession>A0A450TDN4</accession>
<dbReference type="InterPro" id="IPR036514">
    <property type="entry name" value="SGNH_hydro_sf"/>
</dbReference>
<dbReference type="Gene3D" id="3.40.630.30">
    <property type="match status" value="1"/>
</dbReference>
<dbReference type="InterPro" id="IPR020806">
    <property type="entry name" value="PKS_PP-bd"/>
</dbReference>
<dbReference type="NCBIfam" id="TIGR01686">
    <property type="entry name" value="FkbH"/>
    <property type="match status" value="1"/>
</dbReference>
<protein>
    <submittedName>
        <fullName evidence="5">HAD-superfamily phosphatase, subfamily IIIC/FkbH-like domain-containing protein</fullName>
    </submittedName>
</protein>
<dbReference type="Pfam" id="PF13669">
    <property type="entry name" value="Glyoxalase_4"/>
    <property type="match status" value="1"/>
</dbReference>
<evidence type="ECO:0000256" key="3">
    <source>
        <dbReference type="ARBA" id="ARBA00022553"/>
    </source>
</evidence>
<gene>
    <name evidence="5" type="ORF">BECKFW1821B_GA0114236_11008</name>
</gene>
<keyword evidence="3" id="KW-0597">Phosphoprotein</keyword>
<dbReference type="PANTHER" id="PTHR45527">
    <property type="entry name" value="NONRIBOSOMAL PEPTIDE SYNTHETASE"/>
    <property type="match status" value="1"/>
</dbReference>
<dbReference type="InterPro" id="IPR029068">
    <property type="entry name" value="Glyas_Bleomycin-R_OHBP_Dase"/>
</dbReference>
<dbReference type="GO" id="GO:0009239">
    <property type="term" value="P:enterobactin biosynthetic process"/>
    <property type="evidence" value="ECO:0007669"/>
    <property type="project" value="TreeGrafter"/>
</dbReference>
<comment type="cofactor">
    <cofactor evidence="1">
        <name>pantetheine 4'-phosphate</name>
        <dbReference type="ChEBI" id="CHEBI:47942"/>
    </cofactor>
</comment>
<dbReference type="Gene3D" id="3.30.559.10">
    <property type="entry name" value="Chloramphenicol acetyltransferase-like domain"/>
    <property type="match status" value="2"/>
</dbReference>
<dbReference type="InterPro" id="IPR036736">
    <property type="entry name" value="ACP-like_sf"/>
</dbReference>
<dbReference type="InterPro" id="IPR023213">
    <property type="entry name" value="CAT-like_dom_sf"/>
</dbReference>
<dbReference type="Pfam" id="PF00668">
    <property type="entry name" value="Condensation"/>
    <property type="match status" value="2"/>
</dbReference>
<evidence type="ECO:0000313" key="5">
    <source>
        <dbReference type="EMBL" id="VFJ65121.1"/>
    </source>
</evidence>
<dbReference type="Gene3D" id="3.30.559.30">
    <property type="entry name" value="Nonribosomal peptide synthetase, condensation domain"/>
    <property type="match status" value="2"/>
</dbReference>
<dbReference type="FunFam" id="3.30.559.10:FF:000012">
    <property type="entry name" value="Non-ribosomal peptide synthetase"/>
    <property type="match status" value="1"/>
</dbReference>
<feature type="domain" description="Carrier" evidence="4">
    <location>
        <begin position="1190"/>
        <end position="1265"/>
    </location>
</feature>
<dbReference type="InterPro" id="IPR023214">
    <property type="entry name" value="HAD_sf"/>
</dbReference>
<dbReference type="FunFam" id="1.10.1200.10:FF:000005">
    <property type="entry name" value="Nonribosomal peptide synthetase 1"/>
    <property type="match status" value="1"/>
</dbReference>
<dbReference type="Gene3D" id="1.10.1200.10">
    <property type="entry name" value="ACP-like"/>
    <property type="match status" value="1"/>
</dbReference>
<dbReference type="SUPFAM" id="SSF52777">
    <property type="entry name" value="CoA-dependent acyltransferases"/>
    <property type="match status" value="4"/>
</dbReference>
<dbReference type="InterPro" id="IPR006162">
    <property type="entry name" value="Ppantetheine_attach_site"/>
</dbReference>
<dbReference type="InterPro" id="IPR001242">
    <property type="entry name" value="Condensation_dom"/>
</dbReference>
<dbReference type="GO" id="GO:0043041">
    <property type="term" value="P:amino acid activation for nonribosomal peptide biosynthetic process"/>
    <property type="evidence" value="ECO:0007669"/>
    <property type="project" value="TreeGrafter"/>
</dbReference>
<evidence type="ECO:0000259" key="4">
    <source>
        <dbReference type="PROSITE" id="PS50075"/>
    </source>
</evidence>
<dbReference type="InterPro" id="IPR010033">
    <property type="entry name" value="HAD_SF_ppase_IIIC"/>
</dbReference>
<keyword evidence="2" id="KW-0596">Phosphopantetheine</keyword>
<sequence>MENEHYPLSSSQLDFWFDQILHPDVPLYNVGGYVRIAGPIDPTLFEQALGSVIAQNDALRIILHEGDDLPTQTFAEDVPWKLDFRDLSGEADPHGAALAWMREEFVRPFPLYEKPLFRFGLCKAAEDCWYWLNKYHHLLVDGWGISLIVQRVAEAYSALVGGQAIEANAYSFRDVIEDDRDYLNSARCLRAREYWRDKYRELPEPILTPRHAAHFQGRTIPSRRATLCLARDFYDRLTGLAQAHGASIFHVILGAFYCYFTRIHRREDLTVGLPTLNRNKATLKRTVGLFAGICPAWFRLGTDVSFIALMEGIGKELQADYRHQHLPMGQILREIGTHRDPRLFDLTLSYASHDYDVRFHGAPSRSNFLANGFYPQSHGLFVTVEEFHRQEDVNVYFDYSLGFFEGAGIERLKTGLESLLGEVLRQPDVPIRELPILADAEPGGRLKFHHNGFACPGIEAGIGHVKAFHDITRASDIVFDEYQDASVCLIEAGDGVAMELVSGNRVRPLLDRGTRLYHVCYEVPQLSRAMDALIAEGATVISHPKPAPLFDNRRVAFLDTPLGLVELLEETPAVSPEACQPITRKTLAIAATFAAEPVKDPLDFWIRELDLPFEVSFAPYNQVFQQLLDPESLLSKNQTGINVVLARLMDWGKPEGEAVDEDEIERNVRQFAQALGSAPKSTLESTIGTYVVCICPAPPETVHDRFYRQMEDWLAGELERVGNVHFMGSEAWQKTYPVARSHDPHGDEIGHVPYTPSLFAALGTAIARRVHAITRPPYKVIVLDCDNTLWHGVRAEDGLTGIHLGAPYLALQRFMLAQQEAGKLLCLCSKNREADVLGVLDWRADMLIRREHLVSWRIDWRPKSENIRALAEELNLGLSSFIFVDDSPLECAEVRSHCPEVTTLHLPADPNRWEGFLNHLWAFDELKTTAEDRQRTRYYQEDRQRDAWHRDASTFSDFLAGLELEVTISSITPAQLGRVAQLTRRTNQFNVTTIRRTTAEIQVLPESEEPIECLTVAVKDRFGDYGLVGVMLFEQTRDAIRVDTFLLSCRALGRGVEHRMLARLGEIAGERGLDTVEIPYLPTEKNQPALDFLEKIGGKFKRPIPQGWEFHLPAESISGLTYSPVEWTPIPSESAGITSGKEDNAGEPTDSALFDRIATELCDAEGILAKIKERSKKSDVPREGREEYVAPRTPEEELLAGIWADVLDLERVGINDNFFRLGGHSLLGTQVISRVRDTFSAGLSLHALFDQPTIAGLASHLSMVSRSVELPPITHVDRAGPLPLSFAQQRLWFLDRLEGKSATYNAVAAVHLDGNLDREAMEESLQMLVARHESLRTVFPTVDGAPVARITDDPWEMAVSDLRALPPAEQESAVERLLKTESLHTFDLATGPLFRVRLIRLNETAHILQFNLHHIITDAWSLGIFVREWRTAYEAALEGQSPPLPSLSVQYADFANWQRQWLSGEVLDEQTAYWKKQLAGAPALLELPTDHPRPPVRDYRGASLSFSLPAELTAGVKQLGQQTGATLFMTLWSAFAVLLARYSGQDDVLIGSPIAGRAHGQTESIMGLFVNTLALRLDLADNPSFKALLEQARNVSLQAHAHQDIPFEHLVDALQPVRNLSHAPIFQVMFVLQNAPLPDLELPGLILSLLETESVTAYSGEIDHRFRDKTDHPDR</sequence>
<dbReference type="Gene3D" id="3.10.180.10">
    <property type="entry name" value="2,3-Dihydroxybiphenyl 1,2-Dioxygenase, domain 1"/>
    <property type="match status" value="1"/>
</dbReference>
<dbReference type="InterPro" id="IPR036412">
    <property type="entry name" value="HAD-like_sf"/>
</dbReference>
<dbReference type="InterPro" id="IPR010037">
    <property type="entry name" value="FkbH_domain"/>
</dbReference>
<reference evidence="5" key="1">
    <citation type="submission" date="2019-02" db="EMBL/GenBank/DDBJ databases">
        <authorList>
            <person name="Gruber-Vodicka R. H."/>
            <person name="Seah K. B. B."/>
        </authorList>
    </citation>
    <scope>NUCLEOTIDE SEQUENCE</scope>
    <source>
        <strain evidence="5">BECK_BZ106</strain>
    </source>
</reference>
<evidence type="ECO:0000256" key="1">
    <source>
        <dbReference type="ARBA" id="ARBA00001957"/>
    </source>
</evidence>
<dbReference type="Gene3D" id="3.40.50.1110">
    <property type="entry name" value="SGNH hydrolase"/>
    <property type="match status" value="1"/>
</dbReference>
<name>A0A450TDN4_9GAMM</name>
<dbReference type="CDD" id="cd19531">
    <property type="entry name" value="LCL_NRPS-like"/>
    <property type="match status" value="1"/>
</dbReference>
<dbReference type="SUPFAM" id="SSF56784">
    <property type="entry name" value="HAD-like"/>
    <property type="match status" value="1"/>
</dbReference>
<dbReference type="GO" id="GO:0005829">
    <property type="term" value="C:cytosol"/>
    <property type="evidence" value="ECO:0007669"/>
    <property type="project" value="TreeGrafter"/>
</dbReference>
<dbReference type="PROSITE" id="PS50075">
    <property type="entry name" value="CARRIER"/>
    <property type="match status" value="1"/>
</dbReference>
<dbReference type="Pfam" id="PF00550">
    <property type="entry name" value="PP-binding"/>
    <property type="match status" value="1"/>
</dbReference>
<dbReference type="NCBIfam" id="TIGR01681">
    <property type="entry name" value="HAD-SF-IIIC"/>
    <property type="match status" value="1"/>
</dbReference>
<dbReference type="InterPro" id="IPR009081">
    <property type="entry name" value="PP-bd_ACP"/>
</dbReference>
<dbReference type="EMBL" id="CAADFD010000100">
    <property type="protein sequence ID" value="VFJ65121.1"/>
    <property type="molecule type" value="Genomic_DNA"/>
</dbReference>
<organism evidence="5">
    <name type="scientific">Candidatus Kentrum sp. FW</name>
    <dbReference type="NCBI Taxonomy" id="2126338"/>
    <lineage>
        <taxon>Bacteria</taxon>
        <taxon>Pseudomonadati</taxon>
        <taxon>Pseudomonadota</taxon>
        <taxon>Gammaproteobacteria</taxon>
        <taxon>Candidatus Kentrum</taxon>
    </lineage>
</organism>
<dbReference type="SUPFAM" id="SSF54593">
    <property type="entry name" value="Glyoxalase/Bleomycin resistance protein/Dihydroxybiphenyl dioxygenase"/>
    <property type="match status" value="1"/>
</dbReference>
<evidence type="ECO:0000256" key="2">
    <source>
        <dbReference type="ARBA" id="ARBA00022450"/>
    </source>
</evidence>